<dbReference type="AlphaFoldDB" id="A0A5N5I1A1"/>
<proteinExistence type="predicted"/>
<reference evidence="2" key="2">
    <citation type="submission" date="2019-10" db="EMBL/GenBank/DDBJ databases">
        <title>A de novo genome assembly of a pear dwarfing rootstock.</title>
        <authorList>
            <person name="Wang F."/>
            <person name="Wang J."/>
            <person name="Li S."/>
            <person name="Zhang Y."/>
            <person name="Fang M."/>
            <person name="Ma L."/>
            <person name="Zhao Y."/>
            <person name="Jiang S."/>
        </authorList>
    </citation>
    <scope>NUCLEOTIDE SEQUENCE [LARGE SCALE GENOMIC DNA]</scope>
</reference>
<gene>
    <name evidence="1" type="ORF">D8674_029866</name>
</gene>
<sequence>MIFMPKHSVQSRISLTLSGGGCATFSTLLSLSSSCRFLACGPDVNPPSTSSQPHRYSSEKHVTTVYFQVWPGPKEDSGQTDSLNLLTSSSFILSRTH</sequence>
<dbReference type="Proteomes" id="UP000327157">
    <property type="component" value="Chromosome 6"/>
</dbReference>
<accession>A0A5N5I1A1</accession>
<evidence type="ECO:0000313" key="1">
    <source>
        <dbReference type="EMBL" id="KAB2633619.1"/>
    </source>
</evidence>
<reference evidence="1 2" key="3">
    <citation type="submission" date="2019-11" db="EMBL/GenBank/DDBJ databases">
        <title>A de novo genome assembly of a pear dwarfing rootstock.</title>
        <authorList>
            <person name="Wang F."/>
            <person name="Wang J."/>
            <person name="Li S."/>
            <person name="Zhang Y."/>
            <person name="Fang M."/>
            <person name="Ma L."/>
            <person name="Zhao Y."/>
            <person name="Jiang S."/>
        </authorList>
    </citation>
    <scope>NUCLEOTIDE SEQUENCE [LARGE SCALE GENOMIC DNA]</scope>
    <source>
        <strain evidence="1">S2</strain>
        <tissue evidence="1">Leaf</tissue>
    </source>
</reference>
<dbReference type="PROSITE" id="PS51257">
    <property type="entry name" value="PROKAR_LIPOPROTEIN"/>
    <property type="match status" value="1"/>
</dbReference>
<keyword evidence="2" id="KW-1185">Reference proteome</keyword>
<comment type="caution">
    <text evidence="1">The sequence shown here is derived from an EMBL/GenBank/DDBJ whole genome shotgun (WGS) entry which is preliminary data.</text>
</comment>
<dbReference type="EMBL" id="SMOL01000120">
    <property type="protein sequence ID" value="KAB2633619.1"/>
    <property type="molecule type" value="Genomic_DNA"/>
</dbReference>
<protein>
    <submittedName>
        <fullName evidence="1">Uncharacterized protein</fullName>
    </submittedName>
</protein>
<evidence type="ECO:0000313" key="2">
    <source>
        <dbReference type="Proteomes" id="UP000327157"/>
    </source>
</evidence>
<organism evidence="1 2">
    <name type="scientific">Pyrus ussuriensis x Pyrus communis</name>
    <dbReference type="NCBI Taxonomy" id="2448454"/>
    <lineage>
        <taxon>Eukaryota</taxon>
        <taxon>Viridiplantae</taxon>
        <taxon>Streptophyta</taxon>
        <taxon>Embryophyta</taxon>
        <taxon>Tracheophyta</taxon>
        <taxon>Spermatophyta</taxon>
        <taxon>Magnoliopsida</taxon>
        <taxon>eudicotyledons</taxon>
        <taxon>Gunneridae</taxon>
        <taxon>Pentapetalae</taxon>
        <taxon>rosids</taxon>
        <taxon>fabids</taxon>
        <taxon>Rosales</taxon>
        <taxon>Rosaceae</taxon>
        <taxon>Amygdaloideae</taxon>
        <taxon>Maleae</taxon>
        <taxon>Pyrus</taxon>
    </lineage>
</organism>
<reference evidence="1 2" key="1">
    <citation type="submission" date="2019-09" db="EMBL/GenBank/DDBJ databases">
        <authorList>
            <person name="Ou C."/>
        </authorList>
    </citation>
    <scope>NUCLEOTIDE SEQUENCE [LARGE SCALE GENOMIC DNA]</scope>
    <source>
        <strain evidence="1">S2</strain>
        <tissue evidence="1">Leaf</tissue>
    </source>
</reference>
<name>A0A5N5I1A1_9ROSA</name>